<dbReference type="AlphaFoldDB" id="A0AB40C0U4"/>
<dbReference type="Proteomes" id="UP001515500">
    <property type="component" value="Chromosome 10"/>
</dbReference>
<dbReference type="Pfam" id="PF14223">
    <property type="entry name" value="Retrotran_gag_2"/>
    <property type="match status" value="1"/>
</dbReference>
<dbReference type="GeneID" id="120270317"/>
<dbReference type="RefSeq" id="XP_039133262.1">
    <property type="nucleotide sequence ID" value="XM_039277328.1"/>
</dbReference>
<name>A0AB40C0U4_DIOCR</name>
<organism evidence="1 2">
    <name type="scientific">Dioscorea cayennensis subsp. rotundata</name>
    <name type="common">White Guinea yam</name>
    <name type="synonym">Dioscorea rotundata</name>
    <dbReference type="NCBI Taxonomy" id="55577"/>
    <lineage>
        <taxon>Eukaryota</taxon>
        <taxon>Viridiplantae</taxon>
        <taxon>Streptophyta</taxon>
        <taxon>Embryophyta</taxon>
        <taxon>Tracheophyta</taxon>
        <taxon>Spermatophyta</taxon>
        <taxon>Magnoliopsida</taxon>
        <taxon>Liliopsida</taxon>
        <taxon>Dioscoreales</taxon>
        <taxon>Dioscoreaceae</taxon>
        <taxon>Dioscorea</taxon>
    </lineage>
</organism>
<dbReference type="PANTHER" id="PTHR47481">
    <property type="match status" value="1"/>
</dbReference>
<evidence type="ECO:0000313" key="2">
    <source>
        <dbReference type="RefSeq" id="XP_039133262.1"/>
    </source>
</evidence>
<dbReference type="PANTHER" id="PTHR47481:SF31">
    <property type="entry name" value="OS01G0873500 PROTEIN"/>
    <property type="match status" value="1"/>
</dbReference>
<protein>
    <submittedName>
        <fullName evidence="2">Uncharacterized protein LOC120270317</fullName>
    </submittedName>
</protein>
<evidence type="ECO:0000313" key="1">
    <source>
        <dbReference type="Proteomes" id="UP001515500"/>
    </source>
</evidence>
<proteinExistence type="predicted"/>
<reference evidence="2" key="1">
    <citation type="submission" date="2025-08" db="UniProtKB">
        <authorList>
            <consortium name="RefSeq"/>
        </authorList>
    </citation>
    <scope>IDENTIFICATION</scope>
</reference>
<keyword evidence="1" id="KW-1185">Reference proteome</keyword>
<sequence length="186" mass="20025">MEIFNIVMQADATAYTIWTSIENLICDNKKSRVIFLKAEFRNLVQGDMSITDYCGKLKTLADALGDVDQPISDEMLVLTTLHGLNKNYTTMATLLPMQTPFPSFIQACSLLLLEETCLANVAKKTAATFLMSAPSSISYNSNDGCKRGGCGNNSGRSGGGGCGDCSVYRCGRNWSGERGMSRGSSA</sequence>
<gene>
    <name evidence="2" type="primary">LOC120270317</name>
</gene>
<accession>A0AB40C0U4</accession>